<dbReference type="InterPro" id="IPR050889">
    <property type="entry name" value="Dendritic_Spine_Reg/Scaffold"/>
</dbReference>
<dbReference type="AlphaFoldDB" id="A0A225UUH0"/>
<dbReference type="PANTHER" id="PTHR24166">
    <property type="entry name" value="ROLLING PEBBLES, ISOFORM B"/>
    <property type="match status" value="1"/>
</dbReference>
<dbReference type="InterPro" id="IPR002110">
    <property type="entry name" value="Ankyrin_rpt"/>
</dbReference>
<comment type="caution">
    <text evidence="4">The sequence shown here is derived from an EMBL/GenBank/DDBJ whole genome shotgun (WGS) entry which is preliminary data.</text>
</comment>
<dbReference type="PROSITE" id="PS50088">
    <property type="entry name" value="ANK_REPEAT"/>
    <property type="match status" value="8"/>
</dbReference>
<name>A0A225UUH0_9STRA</name>
<dbReference type="PROSITE" id="PS50297">
    <property type="entry name" value="ANK_REP_REGION"/>
    <property type="match status" value="6"/>
</dbReference>
<keyword evidence="1" id="KW-0677">Repeat</keyword>
<dbReference type="PRINTS" id="PR01415">
    <property type="entry name" value="ANKYRIN"/>
</dbReference>
<evidence type="ECO:0000313" key="5">
    <source>
        <dbReference type="Proteomes" id="UP000198211"/>
    </source>
</evidence>
<dbReference type="STRING" id="4795.A0A225UUH0"/>
<evidence type="ECO:0000256" key="2">
    <source>
        <dbReference type="ARBA" id="ARBA00023043"/>
    </source>
</evidence>
<feature type="repeat" description="ANK" evidence="3">
    <location>
        <begin position="95"/>
        <end position="127"/>
    </location>
</feature>
<feature type="repeat" description="ANK" evidence="3">
    <location>
        <begin position="193"/>
        <end position="225"/>
    </location>
</feature>
<dbReference type="InterPro" id="IPR036770">
    <property type="entry name" value="Ankyrin_rpt-contain_sf"/>
</dbReference>
<organism evidence="4 5">
    <name type="scientific">Phytophthora megakarya</name>
    <dbReference type="NCBI Taxonomy" id="4795"/>
    <lineage>
        <taxon>Eukaryota</taxon>
        <taxon>Sar</taxon>
        <taxon>Stramenopiles</taxon>
        <taxon>Oomycota</taxon>
        <taxon>Peronosporomycetes</taxon>
        <taxon>Peronosporales</taxon>
        <taxon>Peronosporaceae</taxon>
        <taxon>Phytophthora</taxon>
    </lineage>
</organism>
<evidence type="ECO:0000256" key="3">
    <source>
        <dbReference type="PROSITE-ProRule" id="PRU00023"/>
    </source>
</evidence>
<gene>
    <name evidence="4" type="ORF">PHMEG_00033316</name>
</gene>
<reference evidence="5" key="1">
    <citation type="submission" date="2017-03" db="EMBL/GenBank/DDBJ databases">
        <title>Phytopthora megakarya and P. palmivora, two closely related causual agents of cacao black pod achieved similar genome size and gene model numbers by different mechanisms.</title>
        <authorList>
            <person name="Ali S."/>
            <person name="Shao J."/>
            <person name="Larry D.J."/>
            <person name="Kronmiller B."/>
            <person name="Shen D."/>
            <person name="Strem M.D."/>
            <person name="Melnick R.L."/>
            <person name="Guiltinan M.J."/>
            <person name="Tyler B.M."/>
            <person name="Meinhardt L.W."/>
            <person name="Bailey B.A."/>
        </authorList>
    </citation>
    <scope>NUCLEOTIDE SEQUENCE [LARGE SCALE GENOMIC DNA]</scope>
    <source>
        <strain evidence="5">zdho120</strain>
    </source>
</reference>
<feature type="repeat" description="ANK" evidence="3">
    <location>
        <begin position="161"/>
        <end position="193"/>
    </location>
</feature>
<dbReference type="EMBL" id="NBNE01011660">
    <property type="protein sequence ID" value="OWY96418.1"/>
    <property type="molecule type" value="Genomic_DNA"/>
</dbReference>
<sequence length="399" mass="42835">MEAARLGHVDVLTYLLTKGASTHLTNFEGRTALHVAVNREELQSVKILLAFDANAELGDSNGQTPLMSAIKLGLVEMATVLINASPHCVEAIDKQGDSVLGIAVYNGQLEIVRLLLNSGVNLSLSTGGAPTPLMLAASKGYVEIMNLLLDKGADVDEKTWKGDTALTFAAEGGQVEAVEILLTRHTTVDSHGVNSAPLAIAAQRGHAEVIKLLLKHNVNVNAKDSDGDSALHEAVYSHSPDCARVLIQSEATELDVQNENGWTPLIAASQRDLVQIVNTLLHKKASVELRTKDGRSALHIAAEEGRVDVVCLLLQHGAEIDVVNKAKWTPLMMAANRGHRETIKFLVEKGASLTCKNQLGENAADVAKFNSRTDVLDLLQLENPEVTNASPSSKRQRTE</sequence>
<dbReference type="Proteomes" id="UP000198211">
    <property type="component" value="Unassembled WGS sequence"/>
</dbReference>
<dbReference type="SUPFAM" id="SSF48403">
    <property type="entry name" value="Ankyrin repeat"/>
    <property type="match status" value="1"/>
</dbReference>
<proteinExistence type="predicted"/>
<feature type="repeat" description="ANK" evidence="3">
    <location>
        <begin position="326"/>
        <end position="358"/>
    </location>
</feature>
<dbReference type="OrthoDB" id="92568at2759"/>
<feature type="repeat" description="ANK" evidence="3">
    <location>
        <begin position="128"/>
        <end position="160"/>
    </location>
</feature>
<keyword evidence="5" id="KW-1185">Reference proteome</keyword>
<dbReference type="SMART" id="SM00248">
    <property type="entry name" value="ANK"/>
    <property type="match status" value="11"/>
</dbReference>
<feature type="repeat" description="ANK" evidence="3">
    <location>
        <begin position="260"/>
        <end position="292"/>
    </location>
</feature>
<feature type="repeat" description="ANK" evidence="3">
    <location>
        <begin position="28"/>
        <end position="60"/>
    </location>
</feature>
<evidence type="ECO:0000313" key="4">
    <source>
        <dbReference type="EMBL" id="OWY96418.1"/>
    </source>
</evidence>
<keyword evidence="2 3" id="KW-0040">ANK repeat</keyword>
<dbReference type="Pfam" id="PF00023">
    <property type="entry name" value="Ank"/>
    <property type="match status" value="1"/>
</dbReference>
<accession>A0A225UUH0</accession>
<protein>
    <submittedName>
        <fullName evidence="4">Uncharacterized protein</fullName>
    </submittedName>
</protein>
<dbReference type="PANTHER" id="PTHR24166:SF48">
    <property type="entry name" value="PROTEIN VAPYRIN"/>
    <property type="match status" value="1"/>
</dbReference>
<evidence type="ECO:0000256" key="1">
    <source>
        <dbReference type="ARBA" id="ARBA00022737"/>
    </source>
</evidence>
<dbReference type="Gene3D" id="1.25.40.20">
    <property type="entry name" value="Ankyrin repeat-containing domain"/>
    <property type="match status" value="3"/>
</dbReference>
<feature type="repeat" description="ANK" evidence="3">
    <location>
        <begin position="293"/>
        <end position="325"/>
    </location>
</feature>
<dbReference type="Pfam" id="PF12796">
    <property type="entry name" value="Ank_2"/>
    <property type="match status" value="4"/>
</dbReference>